<dbReference type="Pfam" id="PF00656">
    <property type="entry name" value="Peptidase_C14"/>
    <property type="match status" value="1"/>
</dbReference>
<evidence type="ECO:0000256" key="1">
    <source>
        <dbReference type="SAM" id="MobiDB-lite"/>
    </source>
</evidence>
<organism evidence="4 5">
    <name type="scientific">Actinoalloteichus fjordicus</name>
    <dbReference type="NCBI Taxonomy" id="1612552"/>
    <lineage>
        <taxon>Bacteria</taxon>
        <taxon>Bacillati</taxon>
        <taxon>Actinomycetota</taxon>
        <taxon>Actinomycetes</taxon>
        <taxon>Pseudonocardiales</taxon>
        <taxon>Pseudonocardiaceae</taxon>
        <taxon>Actinoalloteichus</taxon>
    </lineage>
</organism>
<dbReference type="InterPro" id="IPR052039">
    <property type="entry name" value="Caspase-related_regulators"/>
</dbReference>
<dbReference type="PANTHER" id="PTHR22576:SF37">
    <property type="entry name" value="MUCOSA-ASSOCIATED LYMPHOID TISSUE LYMPHOMA TRANSLOCATION PROTEIN 1"/>
    <property type="match status" value="1"/>
</dbReference>
<evidence type="ECO:0000313" key="5">
    <source>
        <dbReference type="Proteomes" id="UP000185511"/>
    </source>
</evidence>
<feature type="region of interest" description="Disordered" evidence="1">
    <location>
        <begin position="192"/>
        <end position="231"/>
    </location>
</feature>
<keyword evidence="2" id="KW-1133">Transmembrane helix</keyword>
<feature type="region of interest" description="Disordered" evidence="1">
    <location>
        <begin position="603"/>
        <end position="628"/>
    </location>
</feature>
<keyword evidence="5" id="KW-1185">Reference proteome</keyword>
<feature type="transmembrane region" description="Helical" evidence="2">
    <location>
        <begin position="657"/>
        <end position="681"/>
    </location>
</feature>
<feature type="transmembrane region" description="Helical" evidence="2">
    <location>
        <begin position="693"/>
        <end position="710"/>
    </location>
</feature>
<evidence type="ECO:0000256" key="2">
    <source>
        <dbReference type="SAM" id="Phobius"/>
    </source>
</evidence>
<dbReference type="GO" id="GO:0006508">
    <property type="term" value="P:proteolysis"/>
    <property type="evidence" value="ECO:0007669"/>
    <property type="project" value="InterPro"/>
</dbReference>
<dbReference type="PANTHER" id="PTHR22576">
    <property type="entry name" value="MUCOSA ASSOCIATED LYMPHOID TISSUE LYMPHOMA TRANSLOCATION PROTEIN 1/PARACASPASE"/>
    <property type="match status" value="1"/>
</dbReference>
<dbReference type="Proteomes" id="UP000185511">
    <property type="component" value="Chromosome"/>
</dbReference>
<reference evidence="5" key="1">
    <citation type="submission" date="2016-06" db="EMBL/GenBank/DDBJ databases">
        <title>Complete genome sequence of Actinoalloteichus fjordicus DSM 46855 (=ADI127-17), type strain of the new species Actinoalloteichus fjordicus.</title>
        <authorList>
            <person name="Ruckert C."/>
            <person name="Nouioui I."/>
            <person name="Willmese J."/>
            <person name="van Wezel G."/>
            <person name="Klenk H.-P."/>
            <person name="Kalinowski J."/>
            <person name="Zotchev S.B."/>
        </authorList>
    </citation>
    <scope>NUCLEOTIDE SEQUENCE [LARGE SCALE GENOMIC DNA]</scope>
    <source>
        <strain evidence="5">ADI127-7</strain>
    </source>
</reference>
<evidence type="ECO:0000259" key="3">
    <source>
        <dbReference type="Pfam" id="PF00656"/>
    </source>
</evidence>
<sequence>MGADRRYRALLIGNGDFPNDPHGLPALHGPAADVALLRRALVDGDGALFAREDVLVLPDRRVQRLRESLDGFFASAERDDVLLLYYSGHGRLDLDNRLHLCAKDTRTASLRATALRAEDVNEMISSSPARSTIVVLDCCHSGAFKGADVLRGMEPLAGPGGVGGSAGSGGWTSGAFRPGFAAWLGGLGGRAGGVGGRTSRSPRGADPRRPAWNPTGAADAEGSSSGRTPHRGRYVLASSRSTQLAQDTTEPGRASPFTAALVRGLTEVGPGEELTVPDLYRRVHRRVGAGSGPTPQLRFSGEGELVIARRPGPLASDAAQSPDGAGRGGAGPSAAHAASTPFAGTAAATDGEQDTEQWRCRRIRDSGIDCLLEVRRGLHRHVVEYRSVPKHRGQVFLDGRRIYQGSNLVDCEFILGRHGSRARLVVAETDIRLDVDGQEVYGLGRAAPGSPDHLEERAAAIRASLLGRFGGIVKEPEMRLRVTPRLRLSDVNAVRVRTSRSARAAEIAPIIAVITHRYAGDTTEHIWFTDRAMHVRGQNRTLVVPYPRLAEMTVSYGKARLTLGEDEVSFRGHESMRRIGEVIDTVRAAVVYQDTGLGDPPPLARHSGGDVLGGGTRQYGNSGPESPRDPQSWLLAMAIGLGVAQVFFASGSRDVELFHYGVGLVSVLAGLPWLIAAPLLARTRLFRSFGGNLTLTALSAVGYAAAFNWVPVLGNAWARSAGDEEIPLYGWLIRLGDSGIAIGGVDTGALGEWPRVWGTLLLAAVAFAVACTDLILLHRERRRAERER</sequence>
<dbReference type="Gene3D" id="3.40.50.1460">
    <property type="match status" value="1"/>
</dbReference>
<feature type="transmembrane region" description="Helical" evidence="2">
    <location>
        <begin position="756"/>
        <end position="778"/>
    </location>
</feature>
<protein>
    <submittedName>
        <fullName evidence="4">Caspase domain-containing protein</fullName>
    </submittedName>
</protein>
<dbReference type="KEGG" id="acad:UA74_22925"/>
<dbReference type="InterPro" id="IPR029030">
    <property type="entry name" value="Caspase-like_dom_sf"/>
</dbReference>
<keyword evidence="2" id="KW-0472">Membrane</keyword>
<feature type="domain" description="Peptidase C14 caspase" evidence="3">
    <location>
        <begin position="8"/>
        <end position="289"/>
    </location>
</feature>
<dbReference type="InterPro" id="IPR011600">
    <property type="entry name" value="Pept_C14_caspase"/>
</dbReference>
<feature type="region of interest" description="Disordered" evidence="1">
    <location>
        <begin position="314"/>
        <end position="339"/>
    </location>
</feature>
<dbReference type="GO" id="GO:0004197">
    <property type="term" value="F:cysteine-type endopeptidase activity"/>
    <property type="evidence" value="ECO:0007669"/>
    <property type="project" value="InterPro"/>
</dbReference>
<accession>A0AAC9LEX9</accession>
<evidence type="ECO:0000313" key="4">
    <source>
        <dbReference type="EMBL" id="APU16603.1"/>
    </source>
</evidence>
<keyword evidence="2" id="KW-0812">Transmembrane</keyword>
<dbReference type="RefSeq" id="WP_075765475.1">
    <property type="nucleotide sequence ID" value="NZ_CP016076.1"/>
</dbReference>
<dbReference type="EMBL" id="CP016076">
    <property type="protein sequence ID" value="APU16603.1"/>
    <property type="molecule type" value="Genomic_DNA"/>
</dbReference>
<name>A0AAC9LEX9_9PSEU</name>
<proteinExistence type="predicted"/>
<dbReference type="AlphaFoldDB" id="A0AAC9LEX9"/>
<gene>
    <name evidence="4" type="ORF">UA74_22925</name>
</gene>
<dbReference type="SUPFAM" id="SSF52129">
    <property type="entry name" value="Caspase-like"/>
    <property type="match status" value="1"/>
</dbReference>